<accession>W0RFQ0</accession>
<reference evidence="1 2" key="1">
    <citation type="journal article" date="2014" name="Genome Announc.">
        <title>Genome Sequence and Methylome of Soil Bacterium Gemmatirosa kalamazoonensis KBS708T, a Member of the Rarely Cultivated Gemmatimonadetes Phylum.</title>
        <authorList>
            <person name="Debruyn J.M."/>
            <person name="Radosevich M."/>
            <person name="Wommack K.E."/>
            <person name="Polson S.W."/>
            <person name="Hauser L.J."/>
            <person name="Fawaz M.N."/>
            <person name="Korlach J."/>
            <person name="Tsai Y.C."/>
        </authorList>
    </citation>
    <scope>NUCLEOTIDE SEQUENCE [LARGE SCALE GENOMIC DNA]</scope>
    <source>
        <strain evidence="1 2">KBS708</strain>
    </source>
</reference>
<dbReference type="KEGG" id="gba:J421_1633"/>
<dbReference type="EMBL" id="CP007128">
    <property type="protein sequence ID" value="AHG89170.1"/>
    <property type="molecule type" value="Genomic_DNA"/>
</dbReference>
<sequence>MSEQPDLDAFDAQAARLAAHIAAAEAAGEAVPEEARAMLASLQELARAVEGLRQSLGEEQRKDA</sequence>
<dbReference type="Proteomes" id="UP000019151">
    <property type="component" value="Chromosome"/>
</dbReference>
<name>W0RFQ0_9BACT</name>
<protein>
    <submittedName>
        <fullName evidence="1">Uncharacterized protein</fullName>
    </submittedName>
</protein>
<dbReference type="AlphaFoldDB" id="W0RFQ0"/>
<dbReference type="STRING" id="861299.J421_1633"/>
<evidence type="ECO:0000313" key="2">
    <source>
        <dbReference type="Proteomes" id="UP000019151"/>
    </source>
</evidence>
<keyword evidence="2" id="KW-1185">Reference proteome</keyword>
<dbReference type="InParanoid" id="W0RFQ0"/>
<organism evidence="1 2">
    <name type="scientific">Gemmatirosa kalamazoonensis</name>
    <dbReference type="NCBI Taxonomy" id="861299"/>
    <lineage>
        <taxon>Bacteria</taxon>
        <taxon>Pseudomonadati</taxon>
        <taxon>Gemmatimonadota</taxon>
        <taxon>Gemmatimonadia</taxon>
        <taxon>Gemmatimonadales</taxon>
        <taxon>Gemmatimonadaceae</taxon>
        <taxon>Gemmatirosa</taxon>
    </lineage>
</organism>
<dbReference type="HOGENOM" id="CLU_2861353_0_0_0"/>
<dbReference type="RefSeq" id="WP_025410683.1">
    <property type="nucleotide sequence ID" value="NZ_CP007128.1"/>
</dbReference>
<evidence type="ECO:0000313" key="1">
    <source>
        <dbReference type="EMBL" id="AHG89170.1"/>
    </source>
</evidence>
<proteinExistence type="predicted"/>
<gene>
    <name evidence="1" type="ORF">J421_1633</name>
</gene>